<protein>
    <submittedName>
        <fullName evidence="1">Uncharacterized protein</fullName>
    </submittedName>
</protein>
<dbReference type="RefSeq" id="WP_131956391.1">
    <property type="nucleotide sequence ID" value="NZ_SMFL01000001.1"/>
</dbReference>
<dbReference type="Proteomes" id="UP000294850">
    <property type="component" value="Unassembled WGS sequence"/>
</dbReference>
<evidence type="ECO:0000313" key="2">
    <source>
        <dbReference type="Proteomes" id="UP000294850"/>
    </source>
</evidence>
<reference evidence="1 2" key="1">
    <citation type="submission" date="2019-03" db="EMBL/GenBank/DDBJ databases">
        <title>Dyadobacter AR-3-6 sp. nov., isolated from arctic soil.</title>
        <authorList>
            <person name="Chaudhary D.K."/>
        </authorList>
    </citation>
    <scope>NUCLEOTIDE SEQUENCE [LARGE SCALE GENOMIC DNA]</scope>
    <source>
        <strain evidence="1 2">AR-3-6</strain>
    </source>
</reference>
<dbReference type="AlphaFoldDB" id="A0A4R5DVA4"/>
<sequence length="74" mass="8899">MDRIVIEVEDNLARRWRNADPETKQKISQGVDHFLSTIFEKKEDEIWPFLEKLRAKAEQRGFNDEILEQILNEK</sequence>
<proteinExistence type="predicted"/>
<organism evidence="1 2">
    <name type="scientific">Dyadobacter psychrotolerans</name>
    <dbReference type="NCBI Taxonomy" id="2541721"/>
    <lineage>
        <taxon>Bacteria</taxon>
        <taxon>Pseudomonadati</taxon>
        <taxon>Bacteroidota</taxon>
        <taxon>Cytophagia</taxon>
        <taxon>Cytophagales</taxon>
        <taxon>Spirosomataceae</taxon>
        <taxon>Dyadobacter</taxon>
    </lineage>
</organism>
<comment type="caution">
    <text evidence="1">The sequence shown here is derived from an EMBL/GenBank/DDBJ whole genome shotgun (WGS) entry which is preliminary data.</text>
</comment>
<evidence type="ECO:0000313" key="1">
    <source>
        <dbReference type="EMBL" id="TDE18462.1"/>
    </source>
</evidence>
<keyword evidence="2" id="KW-1185">Reference proteome</keyword>
<dbReference type="OrthoDB" id="799982at2"/>
<dbReference type="EMBL" id="SMFL01000001">
    <property type="protein sequence ID" value="TDE18462.1"/>
    <property type="molecule type" value="Genomic_DNA"/>
</dbReference>
<gene>
    <name evidence="1" type="ORF">E0F88_02695</name>
</gene>
<name>A0A4R5DVA4_9BACT</name>
<accession>A0A4R5DVA4</accession>